<evidence type="ECO:0000313" key="2">
    <source>
        <dbReference type="EMBL" id="TNV82502.1"/>
    </source>
</evidence>
<organism evidence="2 3">
    <name type="scientific">Halteria grandinella</name>
    <dbReference type="NCBI Taxonomy" id="5974"/>
    <lineage>
        <taxon>Eukaryota</taxon>
        <taxon>Sar</taxon>
        <taxon>Alveolata</taxon>
        <taxon>Ciliophora</taxon>
        <taxon>Intramacronucleata</taxon>
        <taxon>Spirotrichea</taxon>
        <taxon>Stichotrichia</taxon>
        <taxon>Sporadotrichida</taxon>
        <taxon>Halteriidae</taxon>
        <taxon>Halteria</taxon>
    </lineage>
</organism>
<evidence type="ECO:0000256" key="1">
    <source>
        <dbReference type="SAM" id="MobiDB-lite"/>
    </source>
</evidence>
<reference evidence="2" key="1">
    <citation type="submission" date="2019-06" db="EMBL/GenBank/DDBJ databases">
        <authorList>
            <person name="Zheng W."/>
        </authorList>
    </citation>
    <scope>NUCLEOTIDE SEQUENCE</scope>
    <source>
        <strain evidence="2">QDHG01</strain>
    </source>
</reference>
<accession>A0A8J8T4X4</accession>
<keyword evidence="3" id="KW-1185">Reference proteome</keyword>
<dbReference type="Proteomes" id="UP000785679">
    <property type="component" value="Unassembled WGS sequence"/>
</dbReference>
<proteinExistence type="predicted"/>
<dbReference type="AlphaFoldDB" id="A0A8J8T4X4"/>
<sequence>MQLLSSAYQPNNWLSVRSPHYPVTITLTLRVPSYVELISVAFSGLSRVPESYSIYMRYALGQGDKQQKVDIEGEMLRQGRIMCMNDRRIGTFVNCEEIPHRVKTLLKEEEKISQIQLVIHEPNEGDPFAQVALSLFCLYVKKPHYKEHLHLPQLLTKVKQTPDKIDEQSQRKVREEHLKKKNLMPSFNLYDYQGQDDVPTSKSRNKASSQRIGQTQIIQPS</sequence>
<gene>
    <name evidence="2" type="ORF">FGO68_gene11204</name>
</gene>
<protein>
    <submittedName>
        <fullName evidence="2">Uncharacterized protein</fullName>
    </submittedName>
</protein>
<comment type="caution">
    <text evidence="2">The sequence shown here is derived from an EMBL/GenBank/DDBJ whole genome shotgun (WGS) entry which is preliminary data.</text>
</comment>
<name>A0A8J8T4X4_HALGN</name>
<feature type="region of interest" description="Disordered" evidence="1">
    <location>
        <begin position="189"/>
        <end position="221"/>
    </location>
</feature>
<dbReference type="EMBL" id="RRYP01004882">
    <property type="protein sequence ID" value="TNV82502.1"/>
    <property type="molecule type" value="Genomic_DNA"/>
</dbReference>
<evidence type="ECO:0000313" key="3">
    <source>
        <dbReference type="Proteomes" id="UP000785679"/>
    </source>
</evidence>
<feature type="compositionally biased region" description="Polar residues" evidence="1">
    <location>
        <begin position="198"/>
        <end position="221"/>
    </location>
</feature>